<dbReference type="EMBL" id="JAHWGL010000004">
    <property type="protein sequence ID" value="MBW3127378.1"/>
    <property type="molecule type" value="Genomic_DNA"/>
</dbReference>
<feature type="chain" id="PRO_5045954341" description="PEGA domain-containing protein" evidence="2">
    <location>
        <begin position="20"/>
        <end position="167"/>
    </location>
</feature>
<keyword evidence="1" id="KW-1133">Transmembrane helix</keyword>
<feature type="signal peptide" evidence="2">
    <location>
        <begin position="1"/>
        <end position="19"/>
    </location>
</feature>
<accession>A0ABS6WX68</accession>
<keyword evidence="4" id="KW-1185">Reference proteome</keyword>
<evidence type="ECO:0000256" key="1">
    <source>
        <dbReference type="SAM" id="Phobius"/>
    </source>
</evidence>
<evidence type="ECO:0008006" key="5">
    <source>
        <dbReference type="Google" id="ProtNLM"/>
    </source>
</evidence>
<proteinExistence type="predicted"/>
<protein>
    <recommendedName>
        <fullName evidence="5">PEGA domain-containing protein</fullName>
    </recommendedName>
</protein>
<evidence type="ECO:0000313" key="3">
    <source>
        <dbReference type="EMBL" id="MBW3127378.1"/>
    </source>
</evidence>
<feature type="transmembrane region" description="Helical" evidence="1">
    <location>
        <begin position="95"/>
        <end position="112"/>
    </location>
</feature>
<dbReference type="Proteomes" id="UP000826188">
    <property type="component" value="Unassembled WGS sequence"/>
</dbReference>
<comment type="caution">
    <text evidence="3">The sequence shown here is derived from an EMBL/GenBank/DDBJ whole genome shotgun (WGS) entry which is preliminary data.</text>
</comment>
<evidence type="ECO:0000313" key="4">
    <source>
        <dbReference type="Proteomes" id="UP000826188"/>
    </source>
</evidence>
<dbReference type="PROSITE" id="PS51257">
    <property type="entry name" value="PROKAR_LIPOPROTEIN"/>
    <property type="match status" value="1"/>
</dbReference>
<name>A0ABS6WX68_9BACT</name>
<keyword evidence="1" id="KW-0472">Membrane</keyword>
<keyword evidence="2" id="KW-0732">Signal</keyword>
<keyword evidence="1" id="KW-0812">Transmembrane</keyword>
<sequence>MKVTLPFALAATLALGSCASIVSKSRYPVAINSVPVGADVTVTNRAGKEVFAGKVPTAVMLKSGAGFFKKEIYTLTFKKAGYADRQMTLEANLNGWYFGNIVFGGLIGMLIVDPATGAMYRIAQRDVQGVMAESAQGSILFKNDGLSIISTEDVPADLRDKMVPIEK</sequence>
<organism evidence="3 4">
    <name type="scientific">Hymenobacter profundi</name>
    <dbReference type="NCBI Taxonomy" id="1982110"/>
    <lineage>
        <taxon>Bacteria</taxon>
        <taxon>Pseudomonadati</taxon>
        <taxon>Bacteroidota</taxon>
        <taxon>Cytophagia</taxon>
        <taxon>Cytophagales</taxon>
        <taxon>Hymenobacteraceae</taxon>
        <taxon>Hymenobacter</taxon>
    </lineage>
</organism>
<reference evidence="3 4" key="1">
    <citation type="submission" date="2021-07" db="EMBL/GenBank/DDBJ databases">
        <title>Hymenobacter profundi sp. nov., isolated from deep-sea water.</title>
        <authorList>
            <person name="Kim M.K."/>
        </authorList>
    </citation>
    <scope>NUCLEOTIDE SEQUENCE [LARGE SCALE GENOMIC DNA]</scope>
    <source>
        <strain evidence="3 4">M2</strain>
    </source>
</reference>
<gene>
    <name evidence="3" type="ORF">KYK14_02345</name>
</gene>
<evidence type="ECO:0000256" key="2">
    <source>
        <dbReference type="SAM" id="SignalP"/>
    </source>
</evidence>
<dbReference type="RefSeq" id="WP_208306566.1">
    <property type="nucleotide sequence ID" value="NZ_JAHWGL010000004.1"/>
</dbReference>